<sequence>MLLADVVALPEPVRSVVLRQEGVASVAQLQSAGTPRRTVARRVADGRWQRAYRGVVVLQSGTVAWRQQAHAAVLAAGRGAALSHASAGYLHGLLRDPGPDLVVSVPRPRTVDPQTGLVVHRRRTMPHAAGRLRTVDMAETVLDLLGEAADDDAAVAVVTEAVRAGASSARVLLRAAERRALPHRELLRAVLADPTLGIESPLEHRYVRDVERAHRLPRTVGQVRQRVAGGWIRADRVHPGMRVRVELDGRLAHPGGTTDRDVWRDNAVLLEHDDLTLRYRWSHVAGGPCHVAVQVAQALTRAGHPTTADRCPRCA</sequence>
<keyword evidence="3" id="KW-1185">Reference proteome</keyword>
<accession>A0ABR8QGJ1</accession>
<organism evidence="2 3">
    <name type="scientific">Cellulomonas avistercoris</name>
    <dbReference type="NCBI Taxonomy" id="2762242"/>
    <lineage>
        <taxon>Bacteria</taxon>
        <taxon>Bacillati</taxon>
        <taxon>Actinomycetota</taxon>
        <taxon>Actinomycetes</taxon>
        <taxon>Micrococcales</taxon>
        <taxon>Cellulomonadaceae</taxon>
        <taxon>Cellulomonas</taxon>
    </lineage>
</organism>
<reference evidence="2 3" key="1">
    <citation type="submission" date="2020-08" db="EMBL/GenBank/DDBJ databases">
        <title>A Genomic Blueprint of the Chicken Gut Microbiome.</title>
        <authorList>
            <person name="Gilroy R."/>
            <person name="Ravi A."/>
            <person name="Getino M."/>
            <person name="Pursley I."/>
            <person name="Horton D.L."/>
            <person name="Alikhan N.-F."/>
            <person name="Baker D."/>
            <person name="Gharbi K."/>
            <person name="Hall N."/>
            <person name="Watson M."/>
            <person name="Adriaenssens E.M."/>
            <person name="Foster-Nyarko E."/>
            <person name="Jarju S."/>
            <person name="Secka A."/>
            <person name="Antonio M."/>
            <person name="Oren A."/>
            <person name="Chaudhuri R."/>
            <person name="La Ragione R.M."/>
            <person name="Hildebrand F."/>
            <person name="Pallen M.J."/>
        </authorList>
    </citation>
    <scope>NUCLEOTIDE SEQUENCE [LARGE SCALE GENOMIC DNA]</scope>
    <source>
        <strain evidence="2 3">Sa3CUA2</strain>
    </source>
</reference>
<gene>
    <name evidence="2" type="ORF">H9657_14815</name>
</gene>
<dbReference type="EMBL" id="JACSQV010000013">
    <property type="protein sequence ID" value="MBD7919541.1"/>
    <property type="molecule type" value="Genomic_DNA"/>
</dbReference>
<comment type="caution">
    <text evidence="2">The sequence shown here is derived from an EMBL/GenBank/DDBJ whole genome shotgun (WGS) entry which is preliminary data.</text>
</comment>
<dbReference type="InterPro" id="IPR025159">
    <property type="entry name" value="AbiEi_N"/>
</dbReference>
<dbReference type="Pfam" id="PF13338">
    <property type="entry name" value="AbiEi_4"/>
    <property type="match status" value="1"/>
</dbReference>
<evidence type="ECO:0000259" key="1">
    <source>
        <dbReference type="Pfam" id="PF13338"/>
    </source>
</evidence>
<evidence type="ECO:0000313" key="3">
    <source>
        <dbReference type="Proteomes" id="UP000604241"/>
    </source>
</evidence>
<evidence type="ECO:0000313" key="2">
    <source>
        <dbReference type="EMBL" id="MBD7919541.1"/>
    </source>
</evidence>
<name>A0ABR8QGJ1_9CELL</name>
<proteinExistence type="predicted"/>
<feature type="domain" description="AbiEi antitoxin N-terminal" evidence="1">
    <location>
        <begin position="14"/>
        <end position="58"/>
    </location>
</feature>
<dbReference type="Proteomes" id="UP000604241">
    <property type="component" value="Unassembled WGS sequence"/>
</dbReference>
<protein>
    <recommendedName>
        <fullName evidence="1">AbiEi antitoxin N-terminal domain-containing protein</fullName>
    </recommendedName>
</protein>